<proteinExistence type="predicted"/>
<name>A0A075FM99_9ARCH</name>
<sequence length="90" mass="10830">MMNLIDKEKGDRFLLQISKFHQLGTELKKIMQEIEETPSIINSKDKQQSQWSKNVKEKLIEISTNCLEHEKTMNLNFRKFYDEEVKRILE</sequence>
<organism evidence="1">
    <name type="scientific">uncultured marine thaumarchaeote AD1000_07_E11</name>
    <dbReference type="NCBI Taxonomy" id="1455886"/>
    <lineage>
        <taxon>Archaea</taxon>
        <taxon>Nitrososphaerota</taxon>
        <taxon>environmental samples</taxon>
    </lineage>
</organism>
<protein>
    <submittedName>
        <fullName evidence="1">Uncharacterized protein</fullName>
    </submittedName>
</protein>
<evidence type="ECO:0000313" key="1">
    <source>
        <dbReference type="EMBL" id="AIE90867.1"/>
    </source>
</evidence>
<reference evidence="1" key="1">
    <citation type="journal article" date="2014" name="Genome Biol. Evol.">
        <title>Pangenome evidence for extensive interdomain horizontal transfer affecting lineage core and shell genes in uncultured planktonic thaumarchaeota and euryarchaeota.</title>
        <authorList>
            <person name="Deschamps P."/>
            <person name="Zivanovic Y."/>
            <person name="Moreira D."/>
            <person name="Rodriguez-Valera F."/>
            <person name="Lopez-Garcia P."/>
        </authorList>
    </citation>
    <scope>NUCLEOTIDE SEQUENCE</scope>
</reference>
<dbReference type="EMBL" id="KF900320">
    <property type="protein sequence ID" value="AIE90867.1"/>
    <property type="molecule type" value="Genomic_DNA"/>
</dbReference>
<dbReference type="AlphaFoldDB" id="A0A075FM99"/>
<accession>A0A075FM99</accession>